<dbReference type="RefSeq" id="WP_104752856.1">
    <property type="nucleotide sequence ID" value="NZ_FZMF01000056.1"/>
</dbReference>
<name>A0ABV7ZK41_9HELI</name>
<proteinExistence type="predicted"/>
<dbReference type="Pfam" id="PF05211">
    <property type="entry name" value="NLBH"/>
    <property type="match status" value="1"/>
</dbReference>
<protein>
    <recommendedName>
        <fullName evidence="2 8">Neuraminyllactose-binding hemagglutinin</fullName>
    </recommendedName>
    <alternativeName>
        <fullName evidence="7 8">Flagellar sheath adhesin</fullName>
    </alternativeName>
    <alternativeName>
        <fullName evidence="6 8">N-acetylneuraminyllactose-binding fibrillar hemagglutinin receptor-binding subunit</fullName>
    </alternativeName>
</protein>
<dbReference type="PIRSF" id="PIRSF019714">
    <property type="entry name" value="Neuraminyllac-bd_haemagglutn"/>
    <property type="match status" value="1"/>
</dbReference>
<evidence type="ECO:0000313" key="9">
    <source>
        <dbReference type="EMBL" id="MFC3847627.1"/>
    </source>
</evidence>
<keyword evidence="10" id="KW-1185">Reference proteome</keyword>
<accession>A0ABV7ZK41</accession>
<sequence length="271" mass="30266">MQRIVKEILLILVGVSLFLSGCALKSTNQEHATADGKMKKSTSLNFNYPIDIRQEDSNNHTIAILDPHIQAGENVQPYIEQFQRALVRQVQEIFQKKGYHIIHLASAQNLTPEQKNKIYSILKIGGWVAILEDADINTDNPKDTNMKTTIDQSAGAVLFKFFEPKTGRTTHNFAINVGAEHAITYSYFPYLQQATSSDSFAGANSISRGATSLDSFDEANSIGRGEIDENHDDAIHTILSKAYGVVIKKLVSWVKNANLKQYRKAIDQIRK</sequence>
<keyword evidence="5" id="KW-0449">Lipoprotein</keyword>
<evidence type="ECO:0000256" key="2">
    <source>
        <dbReference type="ARBA" id="ARBA00015547"/>
    </source>
</evidence>
<evidence type="ECO:0000256" key="4">
    <source>
        <dbReference type="ARBA" id="ARBA00023237"/>
    </source>
</evidence>
<gene>
    <name evidence="9" type="ORF">ACFOPX_03640</name>
</gene>
<dbReference type="Gene3D" id="3.30.160.180">
    <property type="entry name" value="Putative neuraminyllactose-binding hemagglutinin homolog like domain"/>
    <property type="match status" value="1"/>
</dbReference>
<dbReference type="Proteomes" id="UP001595783">
    <property type="component" value="Unassembled WGS sequence"/>
</dbReference>
<dbReference type="SUPFAM" id="SSF159594">
    <property type="entry name" value="XCC0632-like"/>
    <property type="match status" value="1"/>
</dbReference>
<dbReference type="InterPro" id="IPR007876">
    <property type="entry name" value="NeuraminylLac-bd_hemagglutn"/>
</dbReference>
<reference evidence="10" key="1">
    <citation type="journal article" date="2019" name="Int. J. Syst. Evol. Microbiol.">
        <title>The Global Catalogue of Microorganisms (GCM) 10K type strain sequencing project: providing services to taxonomists for standard genome sequencing and annotation.</title>
        <authorList>
            <consortium name="The Broad Institute Genomics Platform"/>
            <consortium name="The Broad Institute Genome Sequencing Center for Infectious Disease"/>
            <person name="Wu L."/>
            <person name="Ma J."/>
        </authorList>
    </citation>
    <scope>NUCLEOTIDE SEQUENCE [LARGE SCALE GENOMIC DNA]</scope>
    <source>
        <strain evidence="10">CCUG 53816</strain>
    </source>
</reference>
<evidence type="ECO:0000256" key="3">
    <source>
        <dbReference type="ARBA" id="ARBA00023136"/>
    </source>
</evidence>
<evidence type="ECO:0000256" key="5">
    <source>
        <dbReference type="ARBA" id="ARBA00023288"/>
    </source>
</evidence>
<comment type="subcellular location">
    <subcellularLocation>
        <location evidence="1">Cell outer membrane</location>
        <topology evidence="1">Lipid-anchor</topology>
    </subcellularLocation>
</comment>
<dbReference type="PROSITE" id="PS51257">
    <property type="entry name" value="PROKAR_LIPOPROTEIN"/>
    <property type="match status" value="1"/>
</dbReference>
<evidence type="ECO:0000256" key="7">
    <source>
        <dbReference type="ARBA" id="ARBA00032680"/>
    </source>
</evidence>
<keyword evidence="4 8" id="KW-0998">Cell outer membrane</keyword>
<evidence type="ECO:0000256" key="1">
    <source>
        <dbReference type="ARBA" id="ARBA00004459"/>
    </source>
</evidence>
<dbReference type="EMBL" id="JBHRZO010000017">
    <property type="protein sequence ID" value="MFC3847627.1"/>
    <property type="molecule type" value="Genomic_DNA"/>
</dbReference>
<dbReference type="InterPro" id="IPR038531">
    <property type="entry name" value="NeuraminylLac-bd_hemagglutn_sf"/>
</dbReference>
<organism evidence="9 10">
    <name type="scientific">Helicobacter baculiformis</name>
    <dbReference type="NCBI Taxonomy" id="427351"/>
    <lineage>
        <taxon>Bacteria</taxon>
        <taxon>Pseudomonadati</taxon>
        <taxon>Campylobacterota</taxon>
        <taxon>Epsilonproteobacteria</taxon>
        <taxon>Campylobacterales</taxon>
        <taxon>Helicobacteraceae</taxon>
        <taxon>Helicobacter</taxon>
    </lineage>
</organism>
<evidence type="ECO:0000313" key="10">
    <source>
        <dbReference type="Proteomes" id="UP001595783"/>
    </source>
</evidence>
<comment type="caution">
    <text evidence="9">The sequence shown here is derived from an EMBL/GenBank/DDBJ whole genome shotgun (WGS) entry which is preliminary data.</text>
</comment>
<evidence type="ECO:0000256" key="8">
    <source>
        <dbReference type="PIRNR" id="PIRNR019714"/>
    </source>
</evidence>
<keyword evidence="3 8" id="KW-0472">Membrane</keyword>
<evidence type="ECO:0000256" key="6">
    <source>
        <dbReference type="ARBA" id="ARBA00030949"/>
    </source>
</evidence>